<feature type="chain" id="PRO_5012170597" evidence="1">
    <location>
        <begin position="24"/>
        <end position="166"/>
    </location>
</feature>
<protein>
    <submittedName>
        <fullName evidence="2">Uncharacterized protein</fullName>
    </submittedName>
</protein>
<sequence>MERRLHHLVLLLGPLACWAAAAATTGVCDPSTIAAACQGTSHASSFIRGRIQWWFWFGPRDPNPICFCCHDLPCLIAAPARVGYYKTNPCGVYICFFLFVNCDDVSQASPRRRPSSSLALAAPLPPSARPSPPSPSWSWSWSWLPRPRHHTPPPPRTIWSSAPGSS</sequence>
<evidence type="ECO:0000256" key="1">
    <source>
        <dbReference type="SAM" id="SignalP"/>
    </source>
</evidence>
<name>A0A1Z5RFY0_SORBI</name>
<dbReference type="Gramene" id="OQU82683">
    <property type="protein sequence ID" value="OQU82683"/>
    <property type="gene ID" value="SORBI_3005G003750"/>
</dbReference>
<proteinExistence type="predicted"/>
<reference evidence="2 3" key="1">
    <citation type="journal article" date="2009" name="Nature">
        <title>The Sorghum bicolor genome and the diversification of grasses.</title>
        <authorList>
            <person name="Paterson A.H."/>
            <person name="Bowers J.E."/>
            <person name="Bruggmann R."/>
            <person name="Dubchak I."/>
            <person name="Grimwood J."/>
            <person name="Gundlach H."/>
            <person name="Haberer G."/>
            <person name="Hellsten U."/>
            <person name="Mitros T."/>
            <person name="Poliakov A."/>
            <person name="Schmutz J."/>
            <person name="Spannagl M."/>
            <person name="Tang H."/>
            <person name="Wang X."/>
            <person name="Wicker T."/>
            <person name="Bharti A.K."/>
            <person name="Chapman J."/>
            <person name="Feltus F.A."/>
            <person name="Gowik U."/>
            <person name="Grigoriev I.V."/>
            <person name="Lyons E."/>
            <person name="Maher C.A."/>
            <person name="Martis M."/>
            <person name="Narechania A."/>
            <person name="Otillar R.P."/>
            <person name="Penning B.W."/>
            <person name="Salamov A.A."/>
            <person name="Wang Y."/>
            <person name="Zhang L."/>
            <person name="Carpita N.C."/>
            <person name="Freeling M."/>
            <person name="Gingle A.R."/>
            <person name="Hash C.T."/>
            <person name="Keller B."/>
            <person name="Klein P."/>
            <person name="Kresovich S."/>
            <person name="McCann M.C."/>
            <person name="Ming R."/>
            <person name="Peterson D.G."/>
            <person name="Mehboob-ur-Rahman"/>
            <person name="Ware D."/>
            <person name="Westhoff P."/>
            <person name="Mayer K.F."/>
            <person name="Messing J."/>
            <person name="Rokhsar D.S."/>
        </authorList>
    </citation>
    <scope>NUCLEOTIDE SEQUENCE [LARGE SCALE GENOMIC DNA]</scope>
    <source>
        <strain evidence="3">cv. BTx623</strain>
    </source>
</reference>
<gene>
    <name evidence="2" type="ORF">SORBI_3005G003750</name>
</gene>
<dbReference type="AlphaFoldDB" id="A0A1Z5RFY0"/>
<dbReference type="Proteomes" id="UP000000768">
    <property type="component" value="Chromosome 5"/>
</dbReference>
<accession>A0A1Z5RFY0</accession>
<evidence type="ECO:0000313" key="2">
    <source>
        <dbReference type="EMBL" id="OQU82683.1"/>
    </source>
</evidence>
<reference evidence="3" key="2">
    <citation type="journal article" date="2018" name="Plant J.">
        <title>The Sorghum bicolor reference genome: improved assembly, gene annotations, a transcriptome atlas, and signatures of genome organization.</title>
        <authorList>
            <person name="McCormick R.F."/>
            <person name="Truong S.K."/>
            <person name="Sreedasyam A."/>
            <person name="Jenkins J."/>
            <person name="Shu S."/>
            <person name="Sims D."/>
            <person name="Kennedy M."/>
            <person name="Amirebrahimi M."/>
            <person name="Weers B.D."/>
            <person name="McKinley B."/>
            <person name="Mattison A."/>
            <person name="Morishige D.T."/>
            <person name="Grimwood J."/>
            <person name="Schmutz J."/>
            <person name="Mullet J.E."/>
        </authorList>
    </citation>
    <scope>NUCLEOTIDE SEQUENCE [LARGE SCALE GENOMIC DNA]</scope>
    <source>
        <strain evidence="3">cv. BTx623</strain>
    </source>
</reference>
<feature type="signal peptide" evidence="1">
    <location>
        <begin position="1"/>
        <end position="23"/>
    </location>
</feature>
<organism evidence="2 3">
    <name type="scientific">Sorghum bicolor</name>
    <name type="common">Sorghum</name>
    <name type="synonym">Sorghum vulgare</name>
    <dbReference type="NCBI Taxonomy" id="4558"/>
    <lineage>
        <taxon>Eukaryota</taxon>
        <taxon>Viridiplantae</taxon>
        <taxon>Streptophyta</taxon>
        <taxon>Embryophyta</taxon>
        <taxon>Tracheophyta</taxon>
        <taxon>Spermatophyta</taxon>
        <taxon>Magnoliopsida</taxon>
        <taxon>Liliopsida</taxon>
        <taxon>Poales</taxon>
        <taxon>Poaceae</taxon>
        <taxon>PACMAD clade</taxon>
        <taxon>Panicoideae</taxon>
        <taxon>Andropogonodae</taxon>
        <taxon>Andropogoneae</taxon>
        <taxon>Sorghinae</taxon>
        <taxon>Sorghum</taxon>
    </lineage>
</organism>
<evidence type="ECO:0000313" key="3">
    <source>
        <dbReference type="Proteomes" id="UP000000768"/>
    </source>
</evidence>
<keyword evidence="1" id="KW-0732">Signal</keyword>
<dbReference type="EMBL" id="CM000764">
    <property type="protein sequence ID" value="OQU82683.1"/>
    <property type="molecule type" value="Genomic_DNA"/>
</dbReference>
<keyword evidence="3" id="KW-1185">Reference proteome</keyword>
<dbReference type="InParanoid" id="A0A1Z5RFY0"/>